<feature type="domain" description="Phosphoesterase HXTX" evidence="4">
    <location>
        <begin position="9"/>
        <end position="86"/>
    </location>
</feature>
<feature type="active site" description="Proton acceptor" evidence="2">
    <location>
        <position position="126"/>
    </location>
</feature>
<evidence type="ECO:0000256" key="2">
    <source>
        <dbReference type="HAMAP-Rule" id="MF_01940"/>
    </source>
</evidence>
<feature type="domain" description="Phosphoesterase HXTX" evidence="4">
    <location>
        <begin position="100"/>
        <end position="174"/>
    </location>
</feature>
<dbReference type="Gene3D" id="3.90.1140.10">
    <property type="entry name" value="Cyclic phosphodiesterase"/>
    <property type="match status" value="1"/>
</dbReference>
<evidence type="ECO:0000256" key="1">
    <source>
        <dbReference type="ARBA" id="ARBA00022801"/>
    </source>
</evidence>
<comment type="similarity">
    <text evidence="2">Belongs to the 2H phosphoesterase superfamily. ThpR family.</text>
</comment>
<dbReference type="InterPro" id="IPR014051">
    <property type="entry name" value="Phosphoesterase_HXTX"/>
</dbReference>
<gene>
    <name evidence="5" type="primary">thpR</name>
    <name evidence="5" type="ORF">LHJ74_22775</name>
</gene>
<sequence>MRLFAALLPPREVTAQLAAAAEGLRALPGSDRLRWTDRSQWHFTLAFYGEVEEELLPELNERLGRAARRGQPLRLRLSGLGRFGDRTLWAGAEGDRIPMERLAAAVAAAGRRSGIGMEDVHRFNAHLTLARGPRLDGPPGGLAPYVTALEGFLSESWTAEELALVRSRLPVSGVPGEQPTYETVSSWRLGRSD</sequence>
<proteinExistence type="inferred from homology"/>
<comment type="function">
    <text evidence="2">Hydrolyzes RNA 2',3'-cyclic phosphodiester to an RNA 2'-phosphomonoester.</text>
</comment>
<dbReference type="PANTHER" id="PTHR35561:SF1">
    <property type="entry name" value="RNA 2',3'-CYCLIC PHOSPHODIESTERASE"/>
    <property type="match status" value="1"/>
</dbReference>
<dbReference type="Proteomes" id="UP001156389">
    <property type="component" value="Unassembled WGS sequence"/>
</dbReference>
<evidence type="ECO:0000259" key="4">
    <source>
        <dbReference type="Pfam" id="PF02834"/>
    </source>
</evidence>
<dbReference type="RefSeq" id="WP_260220030.1">
    <property type="nucleotide sequence ID" value="NZ_JAJAGO010000011.1"/>
</dbReference>
<comment type="catalytic activity">
    <reaction evidence="2">
        <text>a 3'-end 2',3'-cyclophospho-ribonucleotide-RNA + H2O = a 3'-end 2'-phospho-ribonucleotide-RNA + H(+)</text>
        <dbReference type="Rhea" id="RHEA:11828"/>
        <dbReference type="Rhea" id="RHEA-COMP:10464"/>
        <dbReference type="Rhea" id="RHEA-COMP:17353"/>
        <dbReference type="ChEBI" id="CHEBI:15377"/>
        <dbReference type="ChEBI" id="CHEBI:15378"/>
        <dbReference type="ChEBI" id="CHEBI:83064"/>
        <dbReference type="ChEBI" id="CHEBI:173113"/>
        <dbReference type="EC" id="3.1.4.58"/>
    </reaction>
</comment>
<protein>
    <recommendedName>
        <fullName evidence="2">RNA 2',3'-cyclic phosphodiesterase</fullName>
        <shortName evidence="2">RNA 2',3'-CPDase</shortName>
        <ecNumber evidence="2">3.1.4.58</ecNumber>
    </recommendedName>
</protein>
<dbReference type="PANTHER" id="PTHR35561">
    <property type="entry name" value="RNA 2',3'-CYCLIC PHOSPHODIESTERASE"/>
    <property type="match status" value="1"/>
</dbReference>
<feature type="active site" description="Proton donor" evidence="2">
    <location>
        <position position="42"/>
    </location>
</feature>
<feature type="short sequence motif" description="HXTX 2" evidence="2">
    <location>
        <begin position="126"/>
        <end position="129"/>
    </location>
</feature>
<organism evidence="5 6">
    <name type="scientific">Streptomyces gossypii</name>
    <dbReference type="NCBI Taxonomy" id="2883101"/>
    <lineage>
        <taxon>Bacteria</taxon>
        <taxon>Bacillati</taxon>
        <taxon>Actinomycetota</taxon>
        <taxon>Actinomycetes</taxon>
        <taxon>Kitasatosporales</taxon>
        <taxon>Streptomycetaceae</taxon>
        <taxon>Streptomyces</taxon>
    </lineage>
</organism>
<feature type="region of interest" description="Disordered" evidence="3">
    <location>
        <begin position="174"/>
        <end position="193"/>
    </location>
</feature>
<evidence type="ECO:0000313" key="5">
    <source>
        <dbReference type="EMBL" id="MCT2592701.1"/>
    </source>
</evidence>
<dbReference type="InterPro" id="IPR009097">
    <property type="entry name" value="Cyclic_Pdiesterase"/>
</dbReference>
<dbReference type="SUPFAM" id="SSF55144">
    <property type="entry name" value="LigT-like"/>
    <property type="match status" value="1"/>
</dbReference>
<feature type="short sequence motif" description="HXTX 1" evidence="2">
    <location>
        <begin position="42"/>
        <end position="45"/>
    </location>
</feature>
<comment type="caution">
    <text evidence="5">The sequence shown here is derived from an EMBL/GenBank/DDBJ whole genome shotgun (WGS) entry which is preliminary data.</text>
</comment>
<dbReference type="EC" id="3.1.4.58" evidence="2"/>
<evidence type="ECO:0000313" key="6">
    <source>
        <dbReference type="Proteomes" id="UP001156389"/>
    </source>
</evidence>
<accession>A0ABT2JXU7</accession>
<dbReference type="HAMAP" id="MF_01940">
    <property type="entry name" value="RNA_CPDase"/>
    <property type="match status" value="1"/>
</dbReference>
<dbReference type="Pfam" id="PF02834">
    <property type="entry name" value="LigT_PEase"/>
    <property type="match status" value="2"/>
</dbReference>
<keyword evidence="1 2" id="KW-0378">Hydrolase</keyword>
<keyword evidence="6" id="KW-1185">Reference proteome</keyword>
<dbReference type="InterPro" id="IPR004175">
    <property type="entry name" value="RNA_CPDase"/>
</dbReference>
<dbReference type="EMBL" id="JAJAGO010000011">
    <property type="protein sequence ID" value="MCT2592701.1"/>
    <property type="molecule type" value="Genomic_DNA"/>
</dbReference>
<reference evidence="5 6" key="1">
    <citation type="submission" date="2021-10" db="EMBL/GenBank/DDBJ databases">
        <title>Streptomyces gossypii sp. nov., isolated from soil collected from cotton field.</title>
        <authorList>
            <person name="Ge X."/>
            <person name="Chen X."/>
            <person name="Liu W."/>
        </authorList>
    </citation>
    <scope>NUCLEOTIDE SEQUENCE [LARGE SCALE GENOMIC DNA]</scope>
    <source>
        <strain evidence="5 6">N2-109</strain>
    </source>
</reference>
<dbReference type="NCBIfam" id="TIGR02258">
    <property type="entry name" value="2_5_ligase"/>
    <property type="match status" value="1"/>
</dbReference>
<name>A0ABT2JXU7_9ACTN</name>
<evidence type="ECO:0000256" key="3">
    <source>
        <dbReference type="SAM" id="MobiDB-lite"/>
    </source>
</evidence>